<gene>
    <name evidence="3" type="ORF">FUG_LOCUS114628</name>
    <name evidence="2" type="ORF">MDCFG202_LOCUS143041</name>
</gene>
<protein>
    <submittedName>
        <fullName evidence="2">Uncharacterized protein</fullName>
    </submittedName>
</protein>
<name>A0A2H3G943_GIBZA</name>
<accession>A0A2H3G943</accession>
<reference evidence="2" key="2">
    <citation type="submission" date="2021-03" db="EMBL/GenBank/DDBJ databases">
        <authorList>
            <person name="Alouane T."/>
            <person name="Langin T."/>
            <person name="Bonhomme L."/>
        </authorList>
    </citation>
    <scope>NUCLEOTIDE SEQUENCE</scope>
    <source>
        <strain evidence="2">MDC_Fg202</strain>
    </source>
</reference>
<dbReference type="EMBL" id="CAJPIJ010000104">
    <property type="protein sequence ID" value="CAG1977165.1"/>
    <property type="molecule type" value="Genomic_DNA"/>
</dbReference>
<proteinExistence type="predicted"/>
<evidence type="ECO:0000313" key="4">
    <source>
        <dbReference type="Proteomes" id="UP000746612"/>
    </source>
</evidence>
<reference evidence="3" key="1">
    <citation type="submission" date="2019-04" db="EMBL/GenBank/DDBJ databases">
        <authorList>
            <person name="Melise S."/>
            <person name="Noan J."/>
            <person name="Okalmin O."/>
        </authorList>
    </citation>
    <scope>NUCLEOTIDE SEQUENCE</scope>
    <source>
        <strain evidence="3">FN9</strain>
    </source>
</reference>
<feature type="region of interest" description="Disordered" evidence="1">
    <location>
        <begin position="311"/>
        <end position="333"/>
    </location>
</feature>
<evidence type="ECO:0000313" key="3">
    <source>
        <dbReference type="EMBL" id="VIO54083.1"/>
    </source>
</evidence>
<evidence type="ECO:0000256" key="1">
    <source>
        <dbReference type="SAM" id="MobiDB-lite"/>
    </source>
</evidence>
<organism evidence="2 4">
    <name type="scientific">Gibberella zeae</name>
    <name type="common">Wheat head blight fungus</name>
    <name type="synonym">Fusarium graminearum</name>
    <dbReference type="NCBI Taxonomy" id="5518"/>
    <lineage>
        <taxon>Eukaryota</taxon>
        <taxon>Fungi</taxon>
        <taxon>Dikarya</taxon>
        <taxon>Ascomycota</taxon>
        <taxon>Pezizomycotina</taxon>
        <taxon>Sordariomycetes</taxon>
        <taxon>Hypocreomycetidae</taxon>
        <taxon>Hypocreales</taxon>
        <taxon>Nectriaceae</taxon>
        <taxon>Fusarium</taxon>
    </lineage>
</organism>
<sequence>MTQQLQVGSSSQSYPSSWDLVGVQLTVGEIASAEAVRKHSGSIFSFSQSARLFDAVENALKIRIQNLPPWLKAIYLARTVAIYGAEMRRIKIPQIMQDLDMQKLSGLATFVVLCCRYTESEDAMIAMLKALLEGHLGCLVKADGNQQKALPYSFHGHLGSFVRSCVDADKDSNVSRRAQEWMASLHDFGACSYDRSTFFSRNQQESVDLISELFGAVGREEDLAQAAEKLSSGPQQDKDADGWGKTHDTLHLTAAYIALTAAAHGARVYVQVVSDQGSKTLPTEPMDEEHRKSSFLVRLWLKQPPEHVRGILRHRDRSASSGGGDDDPPDDNIIVGGGTLEIATWIANMIGFNCTLHGKTTSESLLNLWQAGTEYGKTLQWLVRREETAAGFAKIKLVLKPMDSTVLIPPVTRPLSAYLAQMDRKFKPIARAVSNIAHDLYGYSDYSKCLDVDDDGGKPEIGLAMEFTIYAIAIQVLRNTVSPAGDSADIYALNLSTLRREESETRNLINFVRQALNEGTDHWVILTTAATVWGGMKYPKRTRNDMVTSKPSTQIIGVIAPQCTVIFDFLRDPLSFAASSSIRTLISIWRGPVPMLPRDPVTSFIYSGHNALWELREVKPNHTSVSGPLDTEEKNPVLVTFEPFDQEATSGVFCFWHRGRLLNESSPHSLLVAILTTSQEMDVGPKKQHDIVADHARRIRIVELGITDLLKLRGFNIKSYIGVVIKPMHDISWLLYALSCAAAPSDSINRLQISAYRGRLEEFDIEAHRSTMVSGQIIILIPQYQ</sequence>
<evidence type="ECO:0000313" key="2">
    <source>
        <dbReference type="EMBL" id="CAG1977165.1"/>
    </source>
</evidence>
<dbReference type="EMBL" id="CAAKMV010000088">
    <property type="protein sequence ID" value="VIO54083.1"/>
    <property type="molecule type" value="Genomic_DNA"/>
</dbReference>
<dbReference type="AlphaFoldDB" id="A0A2H3G943"/>
<dbReference type="Proteomes" id="UP000746612">
    <property type="component" value="Unassembled WGS sequence"/>
</dbReference>